<name>A0A8T1Z1S1_9BRAS</name>
<protein>
    <submittedName>
        <fullName evidence="2">F-box domain</fullName>
    </submittedName>
</protein>
<dbReference type="Proteomes" id="UP000694240">
    <property type="component" value="Chromosome 11"/>
</dbReference>
<accession>A0A8T1Z1S1</accession>
<dbReference type="PANTHER" id="PTHR38926:SF58">
    <property type="entry name" value="F-BOX DOMAIN-CONTAINING PROTEIN"/>
    <property type="match status" value="1"/>
</dbReference>
<evidence type="ECO:0000313" key="3">
    <source>
        <dbReference type="Proteomes" id="UP000694240"/>
    </source>
</evidence>
<dbReference type="PANTHER" id="PTHR38926">
    <property type="entry name" value="F-BOX DOMAIN CONTAINING PROTEIN, EXPRESSED"/>
    <property type="match status" value="1"/>
</dbReference>
<organism evidence="2 3">
    <name type="scientific">Arabidopsis thaliana x Arabidopsis arenosa</name>
    <dbReference type="NCBI Taxonomy" id="1240361"/>
    <lineage>
        <taxon>Eukaryota</taxon>
        <taxon>Viridiplantae</taxon>
        <taxon>Streptophyta</taxon>
        <taxon>Embryophyta</taxon>
        <taxon>Tracheophyta</taxon>
        <taxon>Spermatophyta</taxon>
        <taxon>Magnoliopsida</taxon>
        <taxon>eudicotyledons</taxon>
        <taxon>Gunneridae</taxon>
        <taxon>Pentapetalae</taxon>
        <taxon>rosids</taxon>
        <taxon>malvids</taxon>
        <taxon>Brassicales</taxon>
        <taxon>Brassicaceae</taxon>
        <taxon>Camelineae</taxon>
        <taxon>Arabidopsis</taxon>
    </lineage>
</organism>
<reference evidence="2 3" key="1">
    <citation type="submission" date="2020-12" db="EMBL/GenBank/DDBJ databases">
        <title>Concerted genomic and epigenomic changes stabilize Arabidopsis allopolyploids.</title>
        <authorList>
            <person name="Chen Z."/>
        </authorList>
    </citation>
    <scope>NUCLEOTIDE SEQUENCE [LARGE SCALE GENOMIC DNA]</scope>
    <source>
        <strain evidence="2">Allo738</strain>
        <tissue evidence="2">Leaf</tissue>
    </source>
</reference>
<dbReference type="AlphaFoldDB" id="A0A8T1Z1S1"/>
<dbReference type="Pfam" id="PF12937">
    <property type="entry name" value="F-box-like"/>
    <property type="match status" value="1"/>
</dbReference>
<proteinExistence type="predicted"/>
<keyword evidence="3" id="KW-1185">Reference proteome</keyword>
<dbReference type="InterPro" id="IPR001810">
    <property type="entry name" value="F-box_dom"/>
</dbReference>
<evidence type="ECO:0000259" key="1">
    <source>
        <dbReference type="Pfam" id="PF12937"/>
    </source>
</evidence>
<comment type="caution">
    <text evidence="2">The sequence shown here is derived from an EMBL/GenBank/DDBJ whole genome shotgun (WGS) entry which is preliminary data.</text>
</comment>
<feature type="domain" description="F-box" evidence="1">
    <location>
        <begin position="51"/>
        <end position="91"/>
    </location>
</feature>
<gene>
    <name evidence="2" type="ORF">ISN45_Aa06g033750</name>
</gene>
<sequence length="338" mass="39326">MFFRGIEMERFDGASRTQRWTLSMKSVLSSICGVMVMRSRKVPRWENMDRDILAKIFEKLNVVDITMGASRVCVTWFLVAHQKSLWKTINLANSRLVDFKHPRVQNLRLDSQNVIEGLHNLRRVLLEITKFSGTVPTNLFFNFYSFIEDEDLIIASERMPNIRKLVLSQWCTISENVYQLAFSQWKNLHTLIISPHFFLKGIVKFVRVIGENCTNLTNLKLSGHVDKYLTEEIVRYLPKLKRVSMRCCVIDSVQEVSLVITCLQNLTILNLSHCVLKTLVKGSLFDESFIKTATRKIDTLIMCSKVGCRLCEDRSRALGSDAFYEKHWRNDEIKELEF</sequence>
<evidence type="ECO:0000313" key="2">
    <source>
        <dbReference type="EMBL" id="KAG7552790.1"/>
    </source>
</evidence>
<dbReference type="EMBL" id="JAEFBK010000011">
    <property type="protein sequence ID" value="KAG7552790.1"/>
    <property type="molecule type" value="Genomic_DNA"/>
</dbReference>